<protein>
    <submittedName>
        <fullName evidence="1">ATP-grasp fold amidoligase family protein</fullName>
    </submittedName>
</protein>
<evidence type="ECO:0000313" key="1">
    <source>
        <dbReference type="EMBL" id="MCX2525204.1"/>
    </source>
</evidence>
<name>A0AA41ZH82_9GAMM</name>
<comment type="caution">
    <text evidence="1">The sequence shown here is derived from an EMBL/GenBank/DDBJ whole genome shotgun (WGS) entry which is preliminary data.</text>
</comment>
<accession>A0AA41ZH82</accession>
<dbReference type="Pfam" id="PF14305">
    <property type="entry name" value="ATPgrasp_TupA"/>
    <property type="match status" value="1"/>
</dbReference>
<dbReference type="InterPro" id="IPR029465">
    <property type="entry name" value="ATPgrasp_TupA"/>
</dbReference>
<sequence>MPRIAPGKTRDSSDIRARDKTRSLRQLGKRYSPRRALDALMAVLRSNIMNSLSDRLHVPLRYKRAFGEFPNLRNPKTFNEKICYRKLHPEPVFSILSDKVEARSYVKHCIGEQNLTPCLGVARQLTPELFDELPNQFVMKASHGSGFNLLVDDKRHVTFPELYNLSQKWLSSNFYTVCRENQYKPIEPRLIFEKLLLDESGKVPKDYKFHCFQKPGEEPVIYIEISHDRFTNYRVDFYDSDWKLVRVREERLDSGIELEKPHNLDAAMELALKLARGFSYVRVDFYLIGDDIYFGEMTFTPMAGLMKFDSRELDEQWGALFD</sequence>
<evidence type="ECO:0000313" key="2">
    <source>
        <dbReference type="Proteomes" id="UP001165678"/>
    </source>
</evidence>
<keyword evidence="2" id="KW-1185">Reference proteome</keyword>
<proteinExistence type="predicted"/>
<dbReference type="Proteomes" id="UP001165678">
    <property type="component" value="Unassembled WGS sequence"/>
</dbReference>
<organism evidence="1 2">
    <name type="scientific">Larsenimonas rhizosphaerae</name>
    <dbReference type="NCBI Taxonomy" id="2944682"/>
    <lineage>
        <taxon>Bacteria</taxon>
        <taxon>Pseudomonadati</taxon>
        <taxon>Pseudomonadota</taxon>
        <taxon>Gammaproteobacteria</taxon>
        <taxon>Oceanospirillales</taxon>
        <taxon>Halomonadaceae</taxon>
        <taxon>Larsenimonas</taxon>
    </lineage>
</organism>
<dbReference type="EMBL" id="JAPIVE010000004">
    <property type="protein sequence ID" value="MCX2525204.1"/>
    <property type="molecule type" value="Genomic_DNA"/>
</dbReference>
<reference evidence="1" key="1">
    <citation type="submission" date="2022-11" db="EMBL/GenBank/DDBJ databases">
        <title>Larsenimonas rhizosphaerae sp. nov., isolated from a tidal mudflat.</title>
        <authorList>
            <person name="Lee S.D."/>
            <person name="Kim I.S."/>
        </authorList>
    </citation>
    <scope>NUCLEOTIDE SEQUENCE</scope>
    <source>
        <strain evidence="1">GH2-1</strain>
    </source>
</reference>
<gene>
    <name evidence="1" type="ORF">OQ287_13225</name>
</gene>
<dbReference type="RefSeq" id="WP_250938549.1">
    <property type="nucleotide sequence ID" value="NZ_JAMLJK010000002.1"/>
</dbReference>
<dbReference type="AlphaFoldDB" id="A0AA41ZH82"/>